<dbReference type="SUPFAM" id="SSF55785">
    <property type="entry name" value="PYP-like sensor domain (PAS domain)"/>
    <property type="match status" value="1"/>
</dbReference>
<dbReference type="InterPro" id="IPR035965">
    <property type="entry name" value="PAS-like_dom_sf"/>
</dbReference>
<dbReference type="EMBL" id="PKMF04000698">
    <property type="protein sequence ID" value="KAK7821550.1"/>
    <property type="molecule type" value="Genomic_DNA"/>
</dbReference>
<accession>A0AAW0J4A8</accession>
<keyword evidence="2" id="KW-1185">Reference proteome</keyword>
<reference evidence="1 2" key="1">
    <citation type="journal article" date="2018" name="Sci. Data">
        <title>The draft genome sequence of cork oak.</title>
        <authorList>
            <person name="Ramos A.M."/>
            <person name="Usie A."/>
            <person name="Barbosa P."/>
            <person name="Barros P.M."/>
            <person name="Capote T."/>
            <person name="Chaves I."/>
            <person name="Simoes F."/>
            <person name="Abreu I."/>
            <person name="Carrasquinho I."/>
            <person name="Faro C."/>
            <person name="Guimaraes J.B."/>
            <person name="Mendonca D."/>
            <person name="Nobrega F."/>
            <person name="Rodrigues L."/>
            <person name="Saibo N.J.M."/>
            <person name="Varela M.C."/>
            <person name="Egas C."/>
            <person name="Matos J."/>
            <person name="Miguel C.M."/>
            <person name="Oliveira M.M."/>
            <person name="Ricardo C.P."/>
            <person name="Goncalves S."/>
        </authorList>
    </citation>
    <scope>NUCLEOTIDE SEQUENCE [LARGE SCALE GENOMIC DNA]</scope>
    <source>
        <strain evidence="2">cv. HL8</strain>
    </source>
</reference>
<dbReference type="Proteomes" id="UP000237347">
    <property type="component" value="Unassembled WGS sequence"/>
</dbReference>
<evidence type="ECO:0000313" key="2">
    <source>
        <dbReference type="Proteomes" id="UP000237347"/>
    </source>
</evidence>
<sequence>MAPCGFVVTDALKPDHPIIYVNTVFELVTSYRVEEVLDRNWVWNVNFGNCFCFWKGVSAKREDGFVVR</sequence>
<protein>
    <submittedName>
        <fullName evidence="1">Adagio protein 2</fullName>
    </submittedName>
</protein>
<name>A0AAW0J4A8_QUESU</name>
<dbReference type="Gene3D" id="3.30.450.20">
    <property type="entry name" value="PAS domain"/>
    <property type="match status" value="1"/>
</dbReference>
<organism evidence="1 2">
    <name type="scientific">Quercus suber</name>
    <name type="common">Cork oak</name>
    <dbReference type="NCBI Taxonomy" id="58331"/>
    <lineage>
        <taxon>Eukaryota</taxon>
        <taxon>Viridiplantae</taxon>
        <taxon>Streptophyta</taxon>
        <taxon>Embryophyta</taxon>
        <taxon>Tracheophyta</taxon>
        <taxon>Spermatophyta</taxon>
        <taxon>Magnoliopsida</taxon>
        <taxon>eudicotyledons</taxon>
        <taxon>Gunneridae</taxon>
        <taxon>Pentapetalae</taxon>
        <taxon>rosids</taxon>
        <taxon>fabids</taxon>
        <taxon>Fagales</taxon>
        <taxon>Fagaceae</taxon>
        <taxon>Quercus</taxon>
    </lineage>
</organism>
<proteinExistence type="predicted"/>
<evidence type="ECO:0000313" key="1">
    <source>
        <dbReference type="EMBL" id="KAK7821550.1"/>
    </source>
</evidence>
<comment type="caution">
    <text evidence="1">The sequence shown here is derived from an EMBL/GenBank/DDBJ whole genome shotgun (WGS) entry which is preliminary data.</text>
</comment>
<dbReference type="AlphaFoldDB" id="A0AAW0J4A8"/>
<gene>
    <name evidence="1" type="primary">ADO2</name>
    <name evidence="1" type="ORF">CFP56_037577</name>
</gene>